<dbReference type="HOGENOM" id="CLU_174998_0_0_1"/>
<dbReference type="AlphaFoldDB" id="W4KG97"/>
<dbReference type="KEGG" id="hir:HETIRDRAFT_312706"/>
<dbReference type="GO" id="GO:0033617">
    <property type="term" value="P:mitochondrial respiratory chain complex IV assembly"/>
    <property type="evidence" value="ECO:0007669"/>
    <property type="project" value="InterPro"/>
</dbReference>
<dbReference type="EMBL" id="KI925456">
    <property type="protein sequence ID" value="ETW84315.1"/>
    <property type="molecule type" value="Genomic_DNA"/>
</dbReference>
<protein>
    <submittedName>
        <fullName evidence="2">Uncharacterized protein</fullName>
    </submittedName>
</protein>
<dbReference type="InterPro" id="IPR031459">
    <property type="entry name" value="Coa2"/>
</dbReference>
<feature type="compositionally biased region" description="Basic and acidic residues" evidence="1">
    <location>
        <begin position="49"/>
        <end position="61"/>
    </location>
</feature>
<feature type="region of interest" description="Disordered" evidence="1">
    <location>
        <begin position="43"/>
        <end position="90"/>
    </location>
</feature>
<evidence type="ECO:0000313" key="2">
    <source>
        <dbReference type="EMBL" id="ETW84315.1"/>
    </source>
</evidence>
<reference evidence="2 3" key="1">
    <citation type="journal article" date="2012" name="New Phytol.">
        <title>Insight into trade-off between wood decay and parasitism from the genome of a fungal forest pathogen.</title>
        <authorList>
            <person name="Olson A."/>
            <person name="Aerts A."/>
            <person name="Asiegbu F."/>
            <person name="Belbahri L."/>
            <person name="Bouzid O."/>
            <person name="Broberg A."/>
            <person name="Canback B."/>
            <person name="Coutinho P.M."/>
            <person name="Cullen D."/>
            <person name="Dalman K."/>
            <person name="Deflorio G."/>
            <person name="van Diepen L.T."/>
            <person name="Dunand C."/>
            <person name="Duplessis S."/>
            <person name="Durling M."/>
            <person name="Gonthier P."/>
            <person name="Grimwood J."/>
            <person name="Fossdal C.G."/>
            <person name="Hansson D."/>
            <person name="Henrissat B."/>
            <person name="Hietala A."/>
            <person name="Himmelstrand K."/>
            <person name="Hoffmeister D."/>
            <person name="Hogberg N."/>
            <person name="James T.Y."/>
            <person name="Karlsson M."/>
            <person name="Kohler A."/>
            <person name="Kues U."/>
            <person name="Lee Y.H."/>
            <person name="Lin Y.C."/>
            <person name="Lind M."/>
            <person name="Lindquist E."/>
            <person name="Lombard V."/>
            <person name="Lucas S."/>
            <person name="Lunden K."/>
            <person name="Morin E."/>
            <person name="Murat C."/>
            <person name="Park J."/>
            <person name="Raffaello T."/>
            <person name="Rouze P."/>
            <person name="Salamov A."/>
            <person name="Schmutz J."/>
            <person name="Solheim H."/>
            <person name="Stahlberg J."/>
            <person name="Velez H."/>
            <person name="de Vries R.P."/>
            <person name="Wiebenga A."/>
            <person name="Woodward S."/>
            <person name="Yakovlev I."/>
            <person name="Garbelotto M."/>
            <person name="Martin F."/>
            <person name="Grigoriev I.V."/>
            <person name="Stenlid J."/>
        </authorList>
    </citation>
    <scope>NUCLEOTIDE SEQUENCE [LARGE SCALE GENOMIC DNA]</scope>
    <source>
        <strain evidence="2 3">TC 32-1</strain>
    </source>
</reference>
<dbReference type="OrthoDB" id="5410040at2759"/>
<evidence type="ECO:0000256" key="1">
    <source>
        <dbReference type="SAM" id="MobiDB-lite"/>
    </source>
</evidence>
<feature type="compositionally biased region" description="Basic and acidic residues" evidence="1">
    <location>
        <begin position="71"/>
        <end position="90"/>
    </location>
</feature>
<organism evidence="2 3">
    <name type="scientific">Heterobasidion irregulare (strain TC 32-1)</name>
    <dbReference type="NCBI Taxonomy" id="747525"/>
    <lineage>
        <taxon>Eukaryota</taxon>
        <taxon>Fungi</taxon>
        <taxon>Dikarya</taxon>
        <taxon>Basidiomycota</taxon>
        <taxon>Agaricomycotina</taxon>
        <taxon>Agaricomycetes</taxon>
        <taxon>Russulales</taxon>
        <taxon>Bondarzewiaceae</taxon>
        <taxon>Heterobasidion</taxon>
        <taxon>Heterobasidion annosum species complex</taxon>
    </lineage>
</organism>
<evidence type="ECO:0000313" key="3">
    <source>
        <dbReference type="Proteomes" id="UP000030671"/>
    </source>
</evidence>
<accession>W4KG97</accession>
<dbReference type="GeneID" id="20669974"/>
<name>W4KG97_HETIT</name>
<dbReference type="Proteomes" id="UP000030671">
    <property type="component" value="Unassembled WGS sequence"/>
</dbReference>
<dbReference type="GO" id="GO:0005739">
    <property type="term" value="C:mitochondrion"/>
    <property type="evidence" value="ECO:0007669"/>
    <property type="project" value="GOC"/>
</dbReference>
<proteinExistence type="predicted"/>
<keyword evidence="3" id="KW-1185">Reference proteome</keyword>
<dbReference type="eggNOG" id="ENOG502SWP7">
    <property type="taxonomic scope" value="Eukaryota"/>
</dbReference>
<gene>
    <name evidence="2" type="ORF">HETIRDRAFT_312706</name>
</gene>
<dbReference type="RefSeq" id="XP_009543999.1">
    <property type="nucleotide sequence ID" value="XM_009545704.1"/>
</dbReference>
<dbReference type="Pfam" id="PF17051">
    <property type="entry name" value="COA2"/>
    <property type="match status" value="1"/>
</dbReference>
<dbReference type="InParanoid" id="W4KG97"/>
<sequence length="90" mass="9967">MALSRTLRLTHRTRRTLTSALFGLTFFASILTVSASDVLPCPAHSSRNRFADGGEPGDHTSRGGRSSRPAVVEKRPRRWIEEKSPHLSNP</sequence>